<dbReference type="InterPro" id="IPR059052">
    <property type="entry name" value="HH_YbhG-like"/>
</dbReference>
<keyword evidence="6" id="KW-1185">Reference proteome</keyword>
<feature type="domain" description="YbhG-like alpha-helical hairpin" evidence="4">
    <location>
        <begin position="73"/>
        <end position="191"/>
    </location>
</feature>
<evidence type="ECO:0000313" key="6">
    <source>
        <dbReference type="Proteomes" id="UP000662770"/>
    </source>
</evidence>
<sequence length="312" mass="34136">MMRRLLALVLLQALTACEQSTSVAMGTLERDRMLLTAPVNAKIVQLPVEEGQHVKQGEILVQLDTVTAAALRAQRQAELEQATAQLRLFEKGARQESIAAAQSAYIAAKAAAVDAERQYQRSQQLVKQQMVGQADVDNALANRDQTAAYQQQLYQQWQQLLNGNRPEEIEQAKQQVNAAAAALQVAEKSLADLSITAPKEGVVDILPWKTGDRVPAGAQLAVLLASERLYARVYVPQTALTKLHQGDAVMVKVDGLADSVQGVIGHIRSQPSFTPFYALNERDRARLMYLTEIEFPPQLPLAVGAAVEVRLP</sequence>
<comment type="subcellular location">
    <subcellularLocation>
        <location evidence="1">Cell envelope</location>
    </subcellularLocation>
</comment>
<feature type="signal peptide" evidence="3">
    <location>
        <begin position="1"/>
        <end position="18"/>
    </location>
</feature>
<gene>
    <name evidence="5" type="ORF">JYB87_10725</name>
</gene>
<evidence type="ECO:0000256" key="3">
    <source>
        <dbReference type="SAM" id="SignalP"/>
    </source>
</evidence>
<evidence type="ECO:0000259" key="4">
    <source>
        <dbReference type="Pfam" id="PF25881"/>
    </source>
</evidence>
<evidence type="ECO:0000313" key="5">
    <source>
        <dbReference type="EMBL" id="QSX32251.1"/>
    </source>
</evidence>
<dbReference type="RefSeq" id="WP_207353496.1">
    <property type="nucleotide sequence ID" value="NZ_CP071503.1"/>
</dbReference>
<organism evidence="5 6">
    <name type="scientific">Shewanella avicenniae</name>
    <dbReference type="NCBI Taxonomy" id="2814294"/>
    <lineage>
        <taxon>Bacteria</taxon>
        <taxon>Pseudomonadati</taxon>
        <taxon>Pseudomonadota</taxon>
        <taxon>Gammaproteobacteria</taxon>
        <taxon>Alteromonadales</taxon>
        <taxon>Shewanellaceae</taxon>
        <taxon>Shewanella</taxon>
    </lineage>
</organism>
<reference evidence="5 6" key="1">
    <citation type="submission" date="2021-03" db="EMBL/GenBank/DDBJ databases">
        <title>Novel species identification of genus Shewanella.</title>
        <authorList>
            <person name="Liu G."/>
            <person name="Zhang Q."/>
        </authorList>
    </citation>
    <scope>NUCLEOTIDE SEQUENCE [LARGE SCALE GENOMIC DNA]</scope>
    <source>
        <strain evidence="5 6">FJAT-51800</strain>
    </source>
</reference>
<dbReference type="EMBL" id="CP071503">
    <property type="protein sequence ID" value="QSX32251.1"/>
    <property type="molecule type" value="Genomic_DNA"/>
</dbReference>
<dbReference type="InterPro" id="IPR050465">
    <property type="entry name" value="UPF0194_transport"/>
</dbReference>
<dbReference type="Gene3D" id="2.40.50.100">
    <property type="match status" value="1"/>
</dbReference>
<dbReference type="Proteomes" id="UP000662770">
    <property type="component" value="Chromosome"/>
</dbReference>
<dbReference type="PANTHER" id="PTHR32347:SF29">
    <property type="entry name" value="UPF0194 MEMBRANE PROTEIN YBHG"/>
    <property type="match status" value="1"/>
</dbReference>
<proteinExistence type="predicted"/>
<keyword evidence="3" id="KW-0732">Signal</keyword>
<evidence type="ECO:0000256" key="2">
    <source>
        <dbReference type="ARBA" id="ARBA00023054"/>
    </source>
</evidence>
<feature type="chain" id="PRO_5047388198" evidence="3">
    <location>
        <begin position="19"/>
        <end position="312"/>
    </location>
</feature>
<accession>A0ABX7QLC8</accession>
<dbReference type="Pfam" id="PF25881">
    <property type="entry name" value="HH_YBHG"/>
    <property type="match status" value="1"/>
</dbReference>
<keyword evidence="2" id="KW-0175">Coiled coil</keyword>
<dbReference type="SUPFAM" id="SSF111369">
    <property type="entry name" value="HlyD-like secretion proteins"/>
    <property type="match status" value="2"/>
</dbReference>
<dbReference type="Gene3D" id="2.40.30.170">
    <property type="match status" value="1"/>
</dbReference>
<name>A0ABX7QLC8_9GAMM</name>
<protein>
    <submittedName>
        <fullName evidence="5">HlyD family efflux transporter periplasmic adaptor subunit</fullName>
    </submittedName>
</protein>
<evidence type="ECO:0000256" key="1">
    <source>
        <dbReference type="ARBA" id="ARBA00004196"/>
    </source>
</evidence>
<dbReference type="PANTHER" id="PTHR32347">
    <property type="entry name" value="EFFLUX SYSTEM COMPONENT YKNX-RELATED"/>
    <property type="match status" value="1"/>
</dbReference>
<dbReference type="PROSITE" id="PS51257">
    <property type="entry name" value="PROKAR_LIPOPROTEIN"/>
    <property type="match status" value="1"/>
</dbReference>